<dbReference type="Gene3D" id="3.90.180.10">
    <property type="entry name" value="Medium-chain alcohol dehydrogenases, catalytic domain"/>
    <property type="match status" value="1"/>
</dbReference>
<dbReference type="RefSeq" id="WP_380579664.1">
    <property type="nucleotide sequence ID" value="NZ_JBHSQJ010000010.1"/>
</dbReference>
<proteinExistence type="predicted"/>
<dbReference type="Gene3D" id="3.40.50.720">
    <property type="entry name" value="NAD(P)-binding Rossmann-like Domain"/>
    <property type="match status" value="1"/>
</dbReference>
<accession>A0ABW1FWF7</accession>
<comment type="caution">
    <text evidence="1">The sequence shown here is derived from an EMBL/GenBank/DDBJ whole genome shotgun (WGS) entry which is preliminary data.</text>
</comment>
<dbReference type="EMBL" id="JBHSQJ010000010">
    <property type="protein sequence ID" value="MFC5906348.1"/>
    <property type="molecule type" value="Genomic_DNA"/>
</dbReference>
<evidence type="ECO:0000313" key="1">
    <source>
        <dbReference type="EMBL" id="MFC5906348.1"/>
    </source>
</evidence>
<sequence>MVDRADTALAEAARAAGRRFAGVTVEPDHVGLAALAELAEAGKPRPYLERELPLAEAPEAYELIEGGSTRGKIVLIP</sequence>
<gene>
    <name evidence="1" type="ORF">ACFP3V_03820</name>
</gene>
<organism evidence="1 2">
    <name type="scientific">Streptacidiphilus monticola</name>
    <dbReference type="NCBI Taxonomy" id="2161674"/>
    <lineage>
        <taxon>Bacteria</taxon>
        <taxon>Bacillati</taxon>
        <taxon>Actinomycetota</taxon>
        <taxon>Actinomycetes</taxon>
        <taxon>Kitasatosporales</taxon>
        <taxon>Streptomycetaceae</taxon>
        <taxon>Streptacidiphilus</taxon>
    </lineage>
</organism>
<protein>
    <submittedName>
        <fullName evidence="1">Zinc-binding dehydrogenase</fullName>
    </submittedName>
</protein>
<keyword evidence="2" id="KW-1185">Reference proteome</keyword>
<dbReference type="Pfam" id="PF13602">
    <property type="entry name" value="ADH_zinc_N_2"/>
    <property type="match status" value="1"/>
</dbReference>
<name>A0ABW1FWF7_9ACTN</name>
<evidence type="ECO:0000313" key="2">
    <source>
        <dbReference type="Proteomes" id="UP001596174"/>
    </source>
</evidence>
<reference evidence="2" key="1">
    <citation type="journal article" date="2019" name="Int. J. Syst. Evol. Microbiol.">
        <title>The Global Catalogue of Microorganisms (GCM) 10K type strain sequencing project: providing services to taxonomists for standard genome sequencing and annotation.</title>
        <authorList>
            <consortium name="The Broad Institute Genomics Platform"/>
            <consortium name="The Broad Institute Genome Sequencing Center for Infectious Disease"/>
            <person name="Wu L."/>
            <person name="Ma J."/>
        </authorList>
    </citation>
    <scope>NUCLEOTIDE SEQUENCE [LARGE SCALE GENOMIC DNA]</scope>
    <source>
        <strain evidence="2">JCM 4816</strain>
    </source>
</reference>
<dbReference type="Proteomes" id="UP001596174">
    <property type="component" value="Unassembled WGS sequence"/>
</dbReference>